<feature type="region of interest" description="Disordered" evidence="1">
    <location>
        <begin position="223"/>
        <end position="259"/>
    </location>
</feature>
<gene>
    <name evidence="2" type="ORF">AFUS01_LOCUS3643</name>
</gene>
<organism evidence="2 3">
    <name type="scientific">Allacma fusca</name>
    <dbReference type="NCBI Taxonomy" id="39272"/>
    <lineage>
        <taxon>Eukaryota</taxon>
        <taxon>Metazoa</taxon>
        <taxon>Ecdysozoa</taxon>
        <taxon>Arthropoda</taxon>
        <taxon>Hexapoda</taxon>
        <taxon>Collembola</taxon>
        <taxon>Symphypleona</taxon>
        <taxon>Sminthuridae</taxon>
        <taxon>Allacma</taxon>
    </lineage>
</organism>
<dbReference type="EMBL" id="CAJVCH010021948">
    <property type="protein sequence ID" value="CAG7692292.1"/>
    <property type="molecule type" value="Genomic_DNA"/>
</dbReference>
<keyword evidence="3" id="KW-1185">Reference proteome</keyword>
<evidence type="ECO:0000256" key="1">
    <source>
        <dbReference type="SAM" id="MobiDB-lite"/>
    </source>
</evidence>
<name>A0A8J2J4S4_9HEXA</name>
<proteinExistence type="predicted"/>
<accession>A0A8J2J4S4</accession>
<feature type="compositionally biased region" description="Polar residues" evidence="1">
    <location>
        <begin position="246"/>
        <end position="259"/>
    </location>
</feature>
<feature type="region of interest" description="Disordered" evidence="1">
    <location>
        <begin position="280"/>
        <end position="317"/>
    </location>
</feature>
<sequence>MSYSSAAKNEIFPSADQAIIFPFIDGVPIQYYARKMIGKIGNNILHCAKISNNRVRMYLRSREIADKFLKSGGEIEIDRKLIKGRWYKQERNDKKIIISNVPPHVPHNEIINIIISHGITPSSKMKFLHLSQEEDLTDILSERRFVYILPAEDANKLPSSELIKHNDEEYRVFYNDSIIKCFVCHQFGHTSQSCEFYVAPTQVQETNLQPTDLSQKPTLTITDVTAEESSSQKLSPEETVKDNEKSPINSDEINSSNTNQINTEYAEKMDISQTPIKRPLSTSTLSQDEQLSQTMSASNEMKTTPNLEKKKKKRKIKKVKLDEPEPISINQLLESIEDNFDKKKMHYPLSFTNFRLLMEMVKGQQDPYPSVTHLGT</sequence>
<evidence type="ECO:0000313" key="3">
    <source>
        <dbReference type="Proteomes" id="UP000708208"/>
    </source>
</evidence>
<dbReference type="AlphaFoldDB" id="A0A8J2J4S4"/>
<comment type="caution">
    <text evidence="2">The sequence shown here is derived from an EMBL/GenBank/DDBJ whole genome shotgun (WGS) entry which is preliminary data.</text>
</comment>
<reference evidence="2" key="1">
    <citation type="submission" date="2021-06" db="EMBL/GenBank/DDBJ databases">
        <authorList>
            <person name="Hodson N. C."/>
            <person name="Mongue J. A."/>
            <person name="Jaron S. K."/>
        </authorList>
    </citation>
    <scope>NUCLEOTIDE SEQUENCE</scope>
</reference>
<dbReference type="Proteomes" id="UP000708208">
    <property type="component" value="Unassembled WGS sequence"/>
</dbReference>
<protein>
    <submittedName>
        <fullName evidence="2">Uncharacterized protein</fullName>
    </submittedName>
</protein>
<feature type="compositionally biased region" description="Basic and acidic residues" evidence="1">
    <location>
        <begin position="235"/>
        <end position="245"/>
    </location>
</feature>
<dbReference type="OrthoDB" id="6926149at2759"/>
<feature type="compositionally biased region" description="Polar residues" evidence="1">
    <location>
        <begin position="223"/>
        <end position="234"/>
    </location>
</feature>
<feature type="compositionally biased region" description="Polar residues" evidence="1">
    <location>
        <begin position="280"/>
        <end position="306"/>
    </location>
</feature>
<evidence type="ECO:0000313" key="2">
    <source>
        <dbReference type="EMBL" id="CAG7692292.1"/>
    </source>
</evidence>